<feature type="compositionally biased region" description="Polar residues" evidence="1">
    <location>
        <begin position="210"/>
        <end position="220"/>
    </location>
</feature>
<gene>
    <name evidence="4" type="ORF">LY90DRAFT_5417</name>
</gene>
<evidence type="ECO:0000256" key="2">
    <source>
        <dbReference type="SAM" id="Phobius"/>
    </source>
</evidence>
<evidence type="ECO:0000256" key="1">
    <source>
        <dbReference type="SAM" id="MobiDB-lite"/>
    </source>
</evidence>
<evidence type="ECO:0000313" key="4">
    <source>
        <dbReference type="EMBL" id="ORY49252.1"/>
    </source>
</evidence>
<keyword evidence="2" id="KW-1133">Transmembrane helix</keyword>
<feature type="signal peptide" evidence="3">
    <location>
        <begin position="1"/>
        <end position="29"/>
    </location>
</feature>
<proteinExistence type="predicted"/>
<evidence type="ECO:0000313" key="5">
    <source>
        <dbReference type="Proteomes" id="UP000193920"/>
    </source>
</evidence>
<dbReference type="EMBL" id="MCOG01000100">
    <property type="protein sequence ID" value="ORY49252.1"/>
    <property type="molecule type" value="Genomic_DNA"/>
</dbReference>
<keyword evidence="2" id="KW-0472">Membrane</keyword>
<feature type="chain" id="PRO_5012260084" evidence="3">
    <location>
        <begin position="30"/>
        <end position="244"/>
    </location>
</feature>
<dbReference type="AlphaFoldDB" id="A0A1Y2CQE2"/>
<feature type="compositionally biased region" description="Low complexity" evidence="1">
    <location>
        <begin position="195"/>
        <end position="205"/>
    </location>
</feature>
<sequence length="244" mass="26797">MRQMIFIKIEEKMYIKSFILLVLATLAFALPEDEVKVDHPDVDIEKIDNRIEFITNFQHQPVNNKEGGTITITYSPPTKDAEKAKELVKSFSIAIGTGSDTNVDEEFFMESERLPIPTGDSTYIIQLPPQMEKKQYCIVYTPYSTATVEEGNAKPVTKDGTPLESLYETWFAIDGSLEVGTGPKNAVNSYDNSAAAQANTQGQGTDRSAEGQTVNTQAGSTNGSITISPAITLFIAVVFACFFI</sequence>
<keyword evidence="3" id="KW-0732">Signal</keyword>
<feature type="region of interest" description="Disordered" evidence="1">
    <location>
        <begin position="195"/>
        <end position="220"/>
    </location>
</feature>
<dbReference type="Proteomes" id="UP000193920">
    <property type="component" value="Unassembled WGS sequence"/>
</dbReference>
<name>A0A1Y2CQE2_9FUNG</name>
<dbReference type="OrthoDB" id="10477136at2759"/>
<organism evidence="4 5">
    <name type="scientific">Neocallimastix californiae</name>
    <dbReference type="NCBI Taxonomy" id="1754190"/>
    <lineage>
        <taxon>Eukaryota</taxon>
        <taxon>Fungi</taxon>
        <taxon>Fungi incertae sedis</taxon>
        <taxon>Chytridiomycota</taxon>
        <taxon>Chytridiomycota incertae sedis</taxon>
        <taxon>Neocallimastigomycetes</taxon>
        <taxon>Neocallimastigales</taxon>
        <taxon>Neocallimastigaceae</taxon>
        <taxon>Neocallimastix</taxon>
    </lineage>
</organism>
<keyword evidence="5" id="KW-1185">Reference proteome</keyword>
<protein>
    <submittedName>
        <fullName evidence="4">Uncharacterized protein</fullName>
    </submittedName>
</protein>
<keyword evidence="2" id="KW-0812">Transmembrane</keyword>
<comment type="caution">
    <text evidence="4">The sequence shown here is derived from an EMBL/GenBank/DDBJ whole genome shotgun (WGS) entry which is preliminary data.</text>
</comment>
<feature type="transmembrane region" description="Helical" evidence="2">
    <location>
        <begin position="225"/>
        <end position="243"/>
    </location>
</feature>
<reference evidence="4 5" key="1">
    <citation type="submission" date="2016-08" db="EMBL/GenBank/DDBJ databases">
        <title>A Parts List for Fungal Cellulosomes Revealed by Comparative Genomics.</title>
        <authorList>
            <consortium name="DOE Joint Genome Institute"/>
            <person name="Haitjema C.H."/>
            <person name="Gilmore S.P."/>
            <person name="Henske J.K."/>
            <person name="Solomon K.V."/>
            <person name="De Groot R."/>
            <person name="Kuo A."/>
            <person name="Mondo S.J."/>
            <person name="Salamov A.A."/>
            <person name="Labutti K."/>
            <person name="Zhao Z."/>
            <person name="Chiniquy J."/>
            <person name="Barry K."/>
            <person name="Brewer H.M."/>
            <person name="Purvine S.O."/>
            <person name="Wright A.T."/>
            <person name="Boxma B."/>
            <person name="Van Alen T."/>
            <person name="Hackstein J.H."/>
            <person name="Baker S.E."/>
            <person name="Grigoriev I.V."/>
            <person name="O'Malley M.A."/>
        </authorList>
    </citation>
    <scope>NUCLEOTIDE SEQUENCE [LARGE SCALE GENOMIC DNA]</scope>
    <source>
        <strain evidence="4 5">G1</strain>
    </source>
</reference>
<evidence type="ECO:0000256" key="3">
    <source>
        <dbReference type="SAM" id="SignalP"/>
    </source>
</evidence>
<accession>A0A1Y2CQE2</accession>